<name>A0ABY5QRF5_9HYPH</name>
<evidence type="ECO:0000256" key="3">
    <source>
        <dbReference type="ARBA" id="ARBA00022692"/>
    </source>
</evidence>
<feature type="domain" description="Polysaccharide chain length determinant N-terminal" evidence="9">
    <location>
        <begin position="11"/>
        <end position="104"/>
    </location>
</feature>
<keyword evidence="5 8" id="KW-0472">Membrane</keyword>
<dbReference type="PANTHER" id="PTHR32309">
    <property type="entry name" value="TYROSINE-PROTEIN KINASE"/>
    <property type="match status" value="1"/>
</dbReference>
<evidence type="ECO:0000256" key="1">
    <source>
        <dbReference type="ARBA" id="ARBA00004651"/>
    </source>
</evidence>
<feature type="coiled-coil region" evidence="6">
    <location>
        <begin position="208"/>
        <end position="265"/>
    </location>
</feature>
<dbReference type="NCBIfam" id="TIGR01005">
    <property type="entry name" value="eps_transp_fam"/>
    <property type="match status" value="1"/>
</dbReference>
<feature type="coiled-coil region" evidence="6">
    <location>
        <begin position="291"/>
        <end position="399"/>
    </location>
</feature>
<comment type="subcellular location">
    <subcellularLocation>
        <location evidence="1">Cell membrane</location>
        <topology evidence="1">Multi-pass membrane protein</topology>
    </subcellularLocation>
</comment>
<evidence type="ECO:0000256" key="8">
    <source>
        <dbReference type="SAM" id="Phobius"/>
    </source>
</evidence>
<dbReference type="Proteomes" id="UP001058098">
    <property type="component" value="Chromosome"/>
</dbReference>
<evidence type="ECO:0000313" key="10">
    <source>
        <dbReference type="EMBL" id="UVC13755.1"/>
    </source>
</evidence>
<dbReference type="RefSeq" id="WP_258117750.1">
    <property type="nucleotide sequence ID" value="NZ_CP062229.1"/>
</dbReference>
<evidence type="ECO:0000256" key="6">
    <source>
        <dbReference type="SAM" id="Coils"/>
    </source>
</evidence>
<dbReference type="PANTHER" id="PTHR32309:SF13">
    <property type="entry name" value="FERRIC ENTEROBACTIN TRANSPORT PROTEIN FEPE"/>
    <property type="match status" value="1"/>
</dbReference>
<dbReference type="InterPro" id="IPR027417">
    <property type="entry name" value="P-loop_NTPase"/>
</dbReference>
<dbReference type="Pfam" id="PF02706">
    <property type="entry name" value="Wzz"/>
    <property type="match status" value="1"/>
</dbReference>
<reference evidence="10" key="1">
    <citation type="submission" date="2020-09" db="EMBL/GenBank/DDBJ databases">
        <title>Rhizobia associated with sainfoin plants.</title>
        <authorList>
            <person name="Asharfi S."/>
            <person name="Kuzmanovic N."/>
            <person name="Bunk B."/>
            <person name="Sproeer C."/>
            <person name="Becker M."/>
            <person name="Thuenen T."/>
        </authorList>
    </citation>
    <scope>NUCLEOTIDE SEQUENCE</scope>
    <source>
        <strain evidence="10">OM4</strain>
    </source>
</reference>
<keyword evidence="2" id="KW-1003">Cell membrane</keyword>
<keyword evidence="6" id="KW-0175">Coiled coil</keyword>
<proteinExistence type="predicted"/>
<keyword evidence="3 8" id="KW-0812">Transmembrane</keyword>
<dbReference type="SUPFAM" id="SSF52540">
    <property type="entry name" value="P-loop containing nucleoside triphosphate hydrolases"/>
    <property type="match status" value="1"/>
</dbReference>
<organism evidence="10 11">
    <name type="scientific">Mesorhizobium onobrychidis</name>
    <dbReference type="NCBI Taxonomy" id="2775404"/>
    <lineage>
        <taxon>Bacteria</taxon>
        <taxon>Pseudomonadati</taxon>
        <taxon>Pseudomonadota</taxon>
        <taxon>Alphaproteobacteria</taxon>
        <taxon>Hyphomicrobiales</taxon>
        <taxon>Phyllobacteriaceae</taxon>
        <taxon>Mesorhizobium</taxon>
    </lineage>
</organism>
<dbReference type="InterPro" id="IPR003856">
    <property type="entry name" value="LPS_length_determ_N"/>
</dbReference>
<evidence type="ECO:0000256" key="2">
    <source>
        <dbReference type="ARBA" id="ARBA00022475"/>
    </source>
</evidence>
<sequence length="729" mass="78725">MSVQSAAADVDVDLRQLFASLARNWLRILVVALVVTGLAFALTWLATPHYRAETRLLIETRESVYTRPDGTNDNDKPILDEEGVTSQVEVISSTDILKQVAQKLNLSRLPEFDETADMPVSSRLLVIAGLKSDPNEIPPEERVLTKMREKLNVYRVEKSRVIVIEFSSENPRLAAEIPNAIADAYISVQGNANIESNSAATDWLAPEIADLSKRVKDAEAKVASYRAQSDLLMGGNNSVLATQQLSELSSELSRVRANRASAEATADSVRRALQNGGSLDAVPEVLSSELIQRLRERQVELKTNIADLSTSLLDNHPRIRALRSQLADLDRQIRNEAEKIMKGLMTQAQTAQARENQLVGDVNTLKAASARAGDQQVELDALQREATAQRQLLESYLTRYREASSRKDSNYLPVDARVFSRAVAPSEPYFPKILPITGAAFVGSLLLMAIVTLLQELFSGRAMRPAAGARFERIEQVAMPVAREPSNREPAVIEDVEDRAAEVPAEPEAAAAAPATAPATGEDVEPARPTLGEVEIDRAVEKLITSGAARAIFVSPEGDEAAASAVLVAREVSDAGLRVLLLDLTASGAASRPMLDSGLFPGITNLLASEAQFSDVIHPDLYSDCHVIPVGTADPVRAMRAADRLPIIMQSLTTAYDLVVVECGPADAQGISRLVGEDTEVFLSLLEPDDEVAQAAVELIESGYPDLTLVTPVGHETPGTPIPGRRSAA</sequence>
<feature type="region of interest" description="Disordered" evidence="7">
    <location>
        <begin position="503"/>
        <end position="530"/>
    </location>
</feature>
<evidence type="ECO:0000256" key="5">
    <source>
        <dbReference type="ARBA" id="ARBA00023136"/>
    </source>
</evidence>
<dbReference type="Gene3D" id="3.40.50.300">
    <property type="entry name" value="P-loop containing nucleotide triphosphate hydrolases"/>
    <property type="match status" value="1"/>
</dbReference>
<dbReference type="InterPro" id="IPR050445">
    <property type="entry name" value="Bact_polysacc_biosynth/exp"/>
</dbReference>
<feature type="compositionally biased region" description="Low complexity" evidence="7">
    <location>
        <begin position="503"/>
        <end position="519"/>
    </location>
</feature>
<evidence type="ECO:0000256" key="4">
    <source>
        <dbReference type="ARBA" id="ARBA00022989"/>
    </source>
</evidence>
<keyword evidence="11" id="KW-1185">Reference proteome</keyword>
<dbReference type="EMBL" id="CP062229">
    <property type="protein sequence ID" value="UVC13755.1"/>
    <property type="molecule type" value="Genomic_DNA"/>
</dbReference>
<protein>
    <submittedName>
        <fullName evidence="10">Chain-length determining protein</fullName>
    </submittedName>
</protein>
<gene>
    <name evidence="10" type="ORF">IHQ72_24055</name>
</gene>
<evidence type="ECO:0000313" key="11">
    <source>
        <dbReference type="Proteomes" id="UP001058098"/>
    </source>
</evidence>
<feature type="transmembrane region" description="Helical" evidence="8">
    <location>
        <begin position="25"/>
        <end position="46"/>
    </location>
</feature>
<accession>A0ABY5QRF5</accession>
<keyword evidence="4 8" id="KW-1133">Transmembrane helix</keyword>
<evidence type="ECO:0000259" key="9">
    <source>
        <dbReference type="Pfam" id="PF02706"/>
    </source>
</evidence>
<dbReference type="InterPro" id="IPR005700">
    <property type="entry name" value="EPS_ExoP-like"/>
</dbReference>
<evidence type="ECO:0000256" key="7">
    <source>
        <dbReference type="SAM" id="MobiDB-lite"/>
    </source>
</evidence>